<dbReference type="InterPro" id="IPR036397">
    <property type="entry name" value="RNaseH_sf"/>
</dbReference>
<proteinExistence type="predicted"/>
<accession>A0AAD5RZS2</accession>
<dbReference type="Gene3D" id="3.30.420.10">
    <property type="entry name" value="Ribonuclease H-like superfamily/Ribonuclease H"/>
    <property type="match status" value="1"/>
</dbReference>
<evidence type="ECO:0000313" key="2">
    <source>
        <dbReference type="Proteomes" id="UP001212841"/>
    </source>
</evidence>
<gene>
    <name evidence="1" type="ORF">HK097_006479</name>
</gene>
<organism evidence="1 2">
    <name type="scientific">Rhizophlyctis rosea</name>
    <dbReference type="NCBI Taxonomy" id="64517"/>
    <lineage>
        <taxon>Eukaryota</taxon>
        <taxon>Fungi</taxon>
        <taxon>Fungi incertae sedis</taxon>
        <taxon>Chytridiomycota</taxon>
        <taxon>Chytridiomycota incertae sedis</taxon>
        <taxon>Chytridiomycetes</taxon>
        <taxon>Rhizophlyctidales</taxon>
        <taxon>Rhizophlyctidaceae</taxon>
        <taxon>Rhizophlyctis</taxon>
    </lineage>
</organism>
<dbReference type="GO" id="GO:0003676">
    <property type="term" value="F:nucleic acid binding"/>
    <property type="evidence" value="ECO:0007669"/>
    <property type="project" value="InterPro"/>
</dbReference>
<keyword evidence="2" id="KW-1185">Reference proteome</keyword>
<evidence type="ECO:0000313" key="1">
    <source>
        <dbReference type="EMBL" id="KAJ3026317.1"/>
    </source>
</evidence>
<sequence length="138" mass="15999">MAEKPSTDQFRPLTKAEEEMVHEVWYSDRAKFGRKRTYQLVKAKYGDRFAGSERAVMAWLKRQPTHQKFNRGLRRTTVKSFGNKRRGFLCVDLLDMTTDAYRQWKAVLVGVDAYTRYLSAEPITAKSSAEVAKALKKM</sequence>
<reference evidence="1" key="1">
    <citation type="submission" date="2020-05" db="EMBL/GenBank/DDBJ databases">
        <title>Phylogenomic resolution of chytrid fungi.</title>
        <authorList>
            <person name="Stajich J.E."/>
            <person name="Amses K."/>
            <person name="Simmons R."/>
            <person name="Seto K."/>
            <person name="Myers J."/>
            <person name="Bonds A."/>
            <person name="Quandt C.A."/>
            <person name="Barry K."/>
            <person name="Liu P."/>
            <person name="Grigoriev I."/>
            <person name="Longcore J.E."/>
            <person name="James T.Y."/>
        </authorList>
    </citation>
    <scope>NUCLEOTIDE SEQUENCE</scope>
    <source>
        <strain evidence="1">JEL0318</strain>
    </source>
</reference>
<dbReference type="EMBL" id="JADGJD010003022">
    <property type="protein sequence ID" value="KAJ3026317.1"/>
    <property type="molecule type" value="Genomic_DNA"/>
</dbReference>
<dbReference type="AlphaFoldDB" id="A0AAD5RZS2"/>
<name>A0AAD5RZS2_9FUNG</name>
<dbReference type="Proteomes" id="UP001212841">
    <property type="component" value="Unassembled WGS sequence"/>
</dbReference>
<comment type="caution">
    <text evidence="1">The sequence shown here is derived from an EMBL/GenBank/DDBJ whole genome shotgun (WGS) entry which is preliminary data.</text>
</comment>
<feature type="non-terminal residue" evidence="1">
    <location>
        <position position="138"/>
    </location>
</feature>
<protein>
    <submittedName>
        <fullName evidence="1">Uncharacterized protein</fullName>
    </submittedName>
</protein>